<proteinExistence type="predicted"/>
<organism evidence="3 4">
    <name type="scientific">Mesotoga prima MesG1.Ag.4.2</name>
    <dbReference type="NCBI Taxonomy" id="660470"/>
    <lineage>
        <taxon>Bacteria</taxon>
        <taxon>Thermotogati</taxon>
        <taxon>Thermotogota</taxon>
        <taxon>Thermotogae</taxon>
        <taxon>Kosmotogales</taxon>
        <taxon>Kosmotogaceae</taxon>
        <taxon>Mesotoga</taxon>
    </lineage>
</organism>
<dbReference type="PROSITE" id="PS51257">
    <property type="entry name" value="PROKAR_LIPOPROTEIN"/>
    <property type="match status" value="1"/>
</dbReference>
<dbReference type="CDD" id="cd00146">
    <property type="entry name" value="PKD"/>
    <property type="match status" value="1"/>
</dbReference>
<dbReference type="eggNOG" id="COG3420">
    <property type="taxonomic scope" value="Bacteria"/>
</dbReference>
<dbReference type="InterPro" id="IPR012334">
    <property type="entry name" value="Pectin_lyas_fold"/>
</dbReference>
<sequence precursor="true">MLDRKSLKSVCLVFFVLILIAFSSCSGSKPPEIVIPDQSVRQYQLLQVDLSSFVSDSESDLLFSLQEGPGRIVGSVYELVPESDLSGRARVSLLIRDNKGNDFSSAFFVNIFEGQLPDNSKARLDFVVPQQYAEVGDVIRLGLPGFRLASDDLEFEIIEANASLNAFVEDGVLTLKPSDDAVGEDALLIRASDGEDSVEFKVPYFVRRRNLSPTLSIGDQSVVEGDSVRVDLSQFARDPDGEIVKYEVLGGPGTVSDEGIYILTAPYGSSGTHTVTVEVEDDRGGLGRGSFRVHVMPADSSERRTLIVGGEEALYTSIQAAIDQSRDGDVVLVMPGEYCENLILDKAIELRGSSRDSVLLRGQNQNAPVIMVRTGNGFMISGMTVESNLTTIQVSRITGTIVDCHVVGGRFAVSYSSIDSSTLIVKNCSFSSLPDAEGEINSRLTGLYAYGSGSVRIEGCDFIRSGTGIYITNDVKYEIVESVFRENRIAVSVAGNTNGHISNNKFTGNVENGLLISSVGVTEVSNNMFYKNVIHGLDLYLSMCTDCGCGGKVFKGTVTGGGNIFDSTEGICPQSHTWPENFYVVDELLGRSATEMNQGSD</sequence>
<dbReference type="InterPro" id="IPR051550">
    <property type="entry name" value="SCF-Subunits/Alg-Epimerases"/>
</dbReference>
<dbReference type="RefSeq" id="WP_014730128.1">
    <property type="nucleotide sequence ID" value="NC_017934.1"/>
</dbReference>
<dbReference type="SUPFAM" id="SSF51126">
    <property type="entry name" value="Pectin lyase-like"/>
    <property type="match status" value="1"/>
</dbReference>
<dbReference type="Pfam" id="PF13229">
    <property type="entry name" value="Beta_helix"/>
    <property type="match status" value="1"/>
</dbReference>
<evidence type="ECO:0000256" key="1">
    <source>
        <dbReference type="ARBA" id="ARBA00022737"/>
    </source>
</evidence>
<reference evidence="3 4" key="1">
    <citation type="journal article" date="2012" name="Genome Biol. Evol.">
        <title>Genome Sequence of the Mesophilic Thermotogales Bacterium Mesotoga prima MesG1.Ag.4.2 Reveals the Largest Thermotogales Genome To Date.</title>
        <authorList>
            <person name="Zhaxybayeva O."/>
            <person name="Swithers K.S."/>
            <person name="Foght J."/>
            <person name="Green A.G."/>
            <person name="Bruce D."/>
            <person name="Detter C."/>
            <person name="Han S."/>
            <person name="Teshima H."/>
            <person name="Han J."/>
            <person name="Woyke T."/>
            <person name="Pitluck S."/>
            <person name="Nolan M."/>
            <person name="Ivanova N."/>
            <person name="Pati A."/>
            <person name="Land M.L."/>
            <person name="Dlutek M."/>
            <person name="Doolittle W.F."/>
            <person name="Noll K.M."/>
            <person name="Nesbo C.L."/>
        </authorList>
    </citation>
    <scope>NUCLEOTIDE SEQUENCE [LARGE SCALE GENOMIC DNA]</scope>
    <source>
        <strain evidence="4">mesG1.Ag.4.2</strain>
    </source>
</reference>
<accession>I2F213</accession>
<keyword evidence="4" id="KW-1185">Reference proteome</keyword>
<dbReference type="HOGENOM" id="CLU_454006_0_0_0"/>
<gene>
    <name evidence="3" type="ORF">Theba_0232</name>
</gene>
<dbReference type="InterPro" id="IPR011050">
    <property type="entry name" value="Pectin_lyase_fold/virulence"/>
</dbReference>
<keyword evidence="1" id="KW-0677">Repeat</keyword>
<dbReference type="Pfam" id="PF17963">
    <property type="entry name" value="Big_9"/>
    <property type="match status" value="1"/>
</dbReference>
<dbReference type="InterPro" id="IPR039448">
    <property type="entry name" value="Beta_helix"/>
</dbReference>
<evidence type="ECO:0000313" key="4">
    <source>
        <dbReference type="Proteomes" id="UP000002881"/>
    </source>
</evidence>
<dbReference type="Gene3D" id="2.160.20.10">
    <property type="entry name" value="Single-stranded right-handed beta-helix, Pectin lyase-like"/>
    <property type="match status" value="1"/>
</dbReference>
<dbReference type="GeneID" id="87108438"/>
<evidence type="ECO:0000259" key="2">
    <source>
        <dbReference type="Pfam" id="PF13229"/>
    </source>
</evidence>
<dbReference type="STRING" id="660470.Theba_0232"/>
<dbReference type="PANTHER" id="PTHR22990">
    <property type="entry name" value="F-BOX ONLY PROTEIN"/>
    <property type="match status" value="1"/>
</dbReference>
<dbReference type="InterPro" id="IPR013783">
    <property type="entry name" value="Ig-like_fold"/>
</dbReference>
<dbReference type="Gene3D" id="2.60.40.10">
    <property type="entry name" value="Immunoglobulins"/>
    <property type="match status" value="1"/>
</dbReference>
<protein>
    <recommendedName>
        <fullName evidence="2">Right handed beta helix domain-containing protein</fullName>
    </recommendedName>
</protein>
<dbReference type="InterPro" id="IPR006626">
    <property type="entry name" value="PbH1"/>
</dbReference>
<name>I2F213_9BACT</name>
<dbReference type="EMBL" id="CP003532">
    <property type="protein sequence ID" value="AFK05966.1"/>
    <property type="molecule type" value="Genomic_DNA"/>
</dbReference>
<dbReference type="PANTHER" id="PTHR22990:SF15">
    <property type="entry name" value="F-BOX ONLY PROTEIN 10"/>
    <property type="match status" value="1"/>
</dbReference>
<dbReference type="KEGG" id="mpg:Theba_0232"/>
<dbReference type="Proteomes" id="UP000002881">
    <property type="component" value="Chromosome"/>
</dbReference>
<evidence type="ECO:0000313" key="3">
    <source>
        <dbReference type="EMBL" id="AFK05966.1"/>
    </source>
</evidence>
<dbReference type="SMART" id="SM00710">
    <property type="entry name" value="PbH1"/>
    <property type="match status" value="4"/>
</dbReference>
<feature type="domain" description="Right handed beta helix" evidence="2">
    <location>
        <begin position="443"/>
        <end position="543"/>
    </location>
</feature>
<dbReference type="AlphaFoldDB" id="I2F213"/>